<evidence type="ECO:0000256" key="1">
    <source>
        <dbReference type="SAM" id="SignalP"/>
    </source>
</evidence>
<dbReference type="InterPro" id="IPR021485">
    <property type="entry name" value="DUF3138"/>
</dbReference>
<reference evidence="2 3" key="1">
    <citation type="submission" date="2023-08" db="EMBL/GenBank/DDBJ databases">
        <authorList>
            <person name="Roldan D.M."/>
            <person name="Menes R.J."/>
        </authorList>
    </citation>
    <scope>NUCLEOTIDE SEQUENCE [LARGE SCALE GENOMIC DNA]</scope>
    <source>
        <strain evidence="2 3">CCM 2812</strain>
    </source>
</reference>
<organism evidence="2 3">
    <name type="scientific">Leptothrix discophora</name>
    <dbReference type="NCBI Taxonomy" id="89"/>
    <lineage>
        <taxon>Bacteria</taxon>
        <taxon>Pseudomonadati</taxon>
        <taxon>Pseudomonadota</taxon>
        <taxon>Betaproteobacteria</taxon>
        <taxon>Burkholderiales</taxon>
        <taxon>Sphaerotilaceae</taxon>
        <taxon>Leptothrix</taxon>
    </lineage>
</organism>
<accession>A0ABT9G2Q3</accession>
<comment type="caution">
    <text evidence="2">The sequence shown here is derived from an EMBL/GenBank/DDBJ whole genome shotgun (WGS) entry which is preliminary data.</text>
</comment>
<keyword evidence="3" id="KW-1185">Reference proteome</keyword>
<dbReference type="EMBL" id="JAUZEE010000003">
    <property type="protein sequence ID" value="MDP4300705.1"/>
    <property type="molecule type" value="Genomic_DNA"/>
</dbReference>
<sequence>MTRQARHTLAPAALTALAGAALLALSLPASAQSNDELLRELRALKDRVNQLEQQLQAGKPAAAAPGQWGMTPEQTQELNRVTTKAEALEDSRDAMGFKGLKISGYMDPAFVASRRQNTAGFQFLNGVGDDGYAYDNSTFGSVALDLLKETDSGTKYHLTLVPNRGTESIMNGANRIVQEASVQVPLGDPATLLIAGHVPDWSGYEYTQPTLNKLITHNLLFDLTLPTAYTGVGTQVTSGKWITKAMLANMNTSKRSAGNKMPVIAYRADYAATEYFGFGFAGVHGKAANFSENVTTSDGFQLNPTTGLSEPNSVVVSQPDSRVDLFEIDAYFTRGDWNFNGQFSVGRQAAASVTAAADGSLRAAQWWGLSGLASYKFTQRIEGIVRADYINNKKNGGGLLGYATNDGRNGIGNDGVDTETGANRYALTVGLNYAIDPTVVFKTELRHDAASRAVFEDVRTGTLVKNNQLFATSLVVSF</sequence>
<feature type="signal peptide" evidence="1">
    <location>
        <begin position="1"/>
        <end position="31"/>
    </location>
</feature>
<protein>
    <submittedName>
        <fullName evidence="2">DUF3138 family protein</fullName>
    </submittedName>
</protein>
<proteinExistence type="predicted"/>
<keyword evidence="1" id="KW-0732">Signal</keyword>
<dbReference type="Pfam" id="PF11336">
    <property type="entry name" value="DUF3138"/>
    <property type="match status" value="1"/>
</dbReference>
<gene>
    <name evidence="2" type="ORF">Q8X39_08660</name>
</gene>
<evidence type="ECO:0000313" key="2">
    <source>
        <dbReference type="EMBL" id="MDP4300705.1"/>
    </source>
</evidence>
<evidence type="ECO:0000313" key="3">
    <source>
        <dbReference type="Proteomes" id="UP001235760"/>
    </source>
</evidence>
<dbReference type="RefSeq" id="WP_305749241.1">
    <property type="nucleotide sequence ID" value="NZ_JAUZEE010000003.1"/>
</dbReference>
<dbReference type="Proteomes" id="UP001235760">
    <property type="component" value="Unassembled WGS sequence"/>
</dbReference>
<name>A0ABT9G2Q3_LEPDI</name>
<feature type="chain" id="PRO_5046352352" evidence="1">
    <location>
        <begin position="32"/>
        <end position="478"/>
    </location>
</feature>